<dbReference type="VEuPathDB" id="VectorBase:PPAPM1_009186"/>
<feature type="compositionally biased region" description="Basic and acidic residues" evidence="2">
    <location>
        <begin position="38"/>
        <end position="48"/>
    </location>
</feature>
<keyword evidence="4" id="KW-1185">Reference proteome</keyword>
<dbReference type="GO" id="GO:0005634">
    <property type="term" value="C:nucleus"/>
    <property type="evidence" value="ECO:0007669"/>
    <property type="project" value="TreeGrafter"/>
</dbReference>
<dbReference type="AlphaFoldDB" id="A0A1B0D2E1"/>
<dbReference type="InterPro" id="IPR000504">
    <property type="entry name" value="RRM_dom"/>
</dbReference>
<dbReference type="EMBL" id="AJVK01022765">
    <property type="status" value="NOT_ANNOTATED_CDS"/>
    <property type="molecule type" value="Genomic_DNA"/>
</dbReference>
<dbReference type="SUPFAM" id="SSF54928">
    <property type="entry name" value="RNA-binding domain, RBD"/>
    <property type="match status" value="1"/>
</dbReference>
<evidence type="ECO:0000256" key="1">
    <source>
        <dbReference type="ARBA" id="ARBA00022884"/>
    </source>
</evidence>
<dbReference type="Proteomes" id="UP000092462">
    <property type="component" value="Unassembled WGS sequence"/>
</dbReference>
<protein>
    <submittedName>
        <fullName evidence="3">Uncharacterized protein</fullName>
    </submittedName>
</protein>
<accession>A0A1B0D2E1</accession>
<evidence type="ECO:0000313" key="4">
    <source>
        <dbReference type="Proteomes" id="UP000092462"/>
    </source>
</evidence>
<organism evidence="3 4">
    <name type="scientific">Phlebotomus papatasi</name>
    <name type="common">Sandfly</name>
    <dbReference type="NCBI Taxonomy" id="29031"/>
    <lineage>
        <taxon>Eukaryota</taxon>
        <taxon>Metazoa</taxon>
        <taxon>Ecdysozoa</taxon>
        <taxon>Arthropoda</taxon>
        <taxon>Hexapoda</taxon>
        <taxon>Insecta</taxon>
        <taxon>Pterygota</taxon>
        <taxon>Neoptera</taxon>
        <taxon>Endopterygota</taxon>
        <taxon>Diptera</taxon>
        <taxon>Nematocera</taxon>
        <taxon>Psychodoidea</taxon>
        <taxon>Psychodidae</taxon>
        <taxon>Phlebotomus</taxon>
        <taxon>Phlebotomus</taxon>
    </lineage>
</organism>
<sequence>MSDRKDSQMSPRDRERERDRSRRPTRFSDAGGSGNDSNGRDRSRERRGPGNRIYVSNIPYEYRWQDLKDLCRDIVGDVNFVELFNDEHNKPRGCGIVEFKTNDCVGKAMEKLNRYEINGRHLVVKEDYGDERDEYGRVIRGGGGGGGANRDPAGPNRGGGGDYRRDRDDDRL</sequence>
<dbReference type="InterPro" id="IPR035979">
    <property type="entry name" value="RBD_domain_sf"/>
</dbReference>
<dbReference type="GO" id="GO:0003729">
    <property type="term" value="F:mRNA binding"/>
    <property type="evidence" value="ECO:0007669"/>
    <property type="project" value="TreeGrafter"/>
</dbReference>
<keyword evidence="1" id="KW-0694">RNA-binding</keyword>
<evidence type="ECO:0000313" key="3">
    <source>
        <dbReference type="EnsemblMetazoa" id="PPAI001514-PA"/>
    </source>
</evidence>
<name>A0A1B0D2E1_PHLPP</name>
<feature type="compositionally biased region" description="Basic and acidic residues" evidence="2">
    <location>
        <begin position="1"/>
        <end position="22"/>
    </location>
</feature>
<dbReference type="InterPro" id="IPR050374">
    <property type="entry name" value="RRT5_SRSF_SR"/>
</dbReference>
<dbReference type="Pfam" id="PF00076">
    <property type="entry name" value="RRM_1"/>
    <property type="match status" value="1"/>
</dbReference>
<proteinExistence type="predicted"/>
<dbReference type="VEuPathDB" id="VectorBase:PPAI001514"/>
<feature type="compositionally biased region" description="Basic and acidic residues" evidence="2">
    <location>
        <begin position="162"/>
        <end position="172"/>
    </location>
</feature>
<dbReference type="GO" id="GO:0005737">
    <property type="term" value="C:cytoplasm"/>
    <property type="evidence" value="ECO:0007669"/>
    <property type="project" value="TreeGrafter"/>
</dbReference>
<dbReference type="PANTHER" id="PTHR23003">
    <property type="entry name" value="RNA RECOGNITION MOTIF RRM DOMAIN CONTAINING PROTEIN"/>
    <property type="match status" value="1"/>
</dbReference>
<dbReference type="Gene3D" id="3.30.70.330">
    <property type="match status" value="1"/>
</dbReference>
<dbReference type="InterPro" id="IPR012677">
    <property type="entry name" value="Nucleotide-bd_a/b_plait_sf"/>
</dbReference>
<evidence type="ECO:0000256" key="2">
    <source>
        <dbReference type="SAM" id="MobiDB-lite"/>
    </source>
</evidence>
<dbReference type="PROSITE" id="PS50102">
    <property type="entry name" value="RRM"/>
    <property type="match status" value="1"/>
</dbReference>
<feature type="region of interest" description="Disordered" evidence="2">
    <location>
        <begin position="134"/>
        <end position="172"/>
    </location>
</feature>
<reference evidence="3" key="1">
    <citation type="submission" date="2022-08" db="UniProtKB">
        <authorList>
            <consortium name="EnsemblMetazoa"/>
        </authorList>
    </citation>
    <scope>IDENTIFICATION</scope>
    <source>
        <strain evidence="3">Israel</strain>
    </source>
</reference>
<dbReference type="SMART" id="SM00360">
    <property type="entry name" value="RRM"/>
    <property type="match status" value="1"/>
</dbReference>
<feature type="region of interest" description="Disordered" evidence="2">
    <location>
        <begin position="1"/>
        <end position="52"/>
    </location>
</feature>
<dbReference type="EnsemblMetazoa" id="PPAI001514-RA">
    <property type="protein sequence ID" value="PPAI001514-PA"/>
    <property type="gene ID" value="PPAI001514"/>
</dbReference>
<feature type="compositionally biased region" description="Gly residues" evidence="2">
    <location>
        <begin position="139"/>
        <end position="148"/>
    </location>
</feature>